<evidence type="ECO:0000256" key="6">
    <source>
        <dbReference type="ARBA" id="ARBA00022723"/>
    </source>
</evidence>
<comment type="cofactor">
    <cofactor evidence="2">
        <name>Mn(2+)</name>
        <dbReference type="ChEBI" id="CHEBI:29035"/>
    </cofactor>
</comment>
<keyword evidence="7 9" id="KW-0378">Hydrolase</keyword>
<dbReference type="InterPro" id="IPR006674">
    <property type="entry name" value="HD_domain"/>
</dbReference>
<dbReference type="GO" id="GO:0046872">
    <property type="term" value="F:metal ion binding"/>
    <property type="evidence" value="ECO:0007669"/>
    <property type="project" value="UniProtKB-KW"/>
</dbReference>
<evidence type="ECO:0000313" key="10">
    <source>
        <dbReference type="Proteomes" id="UP000198706"/>
    </source>
</evidence>
<evidence type="ECO:0000256" key="1">
    <source>
        <dbReference type="ARBA" id="ARBA00001638"/>
    </source>
</evidence>
<dbReference type="Gene3D" id="1.10.3210.10">
    <property type="entry name" value="Hypothetical protein af1432"/>
    <property type="match status" value="1"/>
</dbReference>
<evidence type="ECO:0000256" key="2">
    <source>
        <dbReference type="ARBA" id="ARBA00001936"/>
    </source>
</evidence>
<dbReference type="EMBL" id="FNFD01000008">
    <property type="protein sequence ID" value="SDK53695.1"/>
    <property type="molecule type" value="Genomic_DNA"/>
</dbReference>
<reference evidence="9 10" key="1">
    <citation type="submission" date="2016-10" db="EMBL/GenBank/DDBJ databases">
        <authorList>
            <person name="de Groot N.N."/>
        </authorList>
    </citation>
    <scope>NUCLEOTIDE SEQUENCE [LARGE SCALE GENOMIC DNA]</scope>
    <source>
        <strain evidence="9 10">JCM 21544</strain>
    </source>
</reference>
<name>A0A1G9CQF2_9PSED</name>
<evidence type="ECO:0000256" key="4">
    <source>
        <dbReference type="ARBA" id="ARBA00011738"/>
    </source>
</evidence>
<comment type="catalytic activity">
    <reaction evidence="1">
        <text>a 2'-deoxyribonucleoside 5'-phosphate + H2O = a 2'-deoxyribonucleoside + phosphate</text>
        <dbReference type="Rhea" id="RHEA:36167"/>
        <dbReference type="ChEBI" id="CHEBI:15377"/>
        <dbReference type="ChEBI" id="CHEBI:18274"/>
        <dbReference type="ChEBI" id="CHEBI:43474"/>
        <dbReference type="ChEBI" id="CHEBI:65317"/>
        <dbReference type="EC" id="3.1.3.89"/>
    </reaction>
</comment>
<dbReference type="PANTHER" id="PTHR11845">
    <property type="entry name" value="5'-DEOXYNUCLEOTIDASE HDDC2"/>
    <property type="match status" value="1"/>
</dbReference>
<keyword evidence="6" id="KW-0479">Metal-binding</keyword>
<dbReference type="InterPro" id="IPR039356">
    <property type="entry name" value="YfbR/HDDC2"/>
</dbReference>
<dbReference type="STRING" id="137658.SAMN05216186_10824"/>
<dbReference type="InterPro" id="IPR003607">
    <property type="entry name" value="HD/PDEase_dom"/>
</dbReference>
<sequence>MNSEALDGILGFLKQAEQLKNVLRSSHTSQGRPESTAEHSWRLCLMAMMLEDDFPEIDFARLVKICIIHDLGEAISGDIPAIQQVGLPDKTAQEREDLLTLLQPLPDAQRAKILDLWDDYSEARSPEARLAKALDKLETIMQHNQGRNPPDFDYAFNLGYGQRYTGYNDLTQRIRTILDEETAAHARRQGTN</sequence>
<dbReference type="SUPFAM" id="SSF109604">
    <property type="entry name" value="HD-domain/PDEase-like"/>
    <property type="match status" value="1"/>
</dbReference>
<comment type="cofactor">
    <cofactor evidence="3">
        <name>Co(2+)</name>
        <dbReference type="ChEBI" id="CHEBI:48828"/>
    </cofactor>
</comment>
<organism evidence="9 10">
    <name type="scientific">Pseudomonas indica</name>
    <dbReference type="NCBI Taxonomy" id="137658"/>
    <lineage>
        <taxon>Bacteria</taxon>
        <taxon>Pseudomonadati</taxon>
        <taxon>Pseudomonadota</taxon>
        <taxon>Gammaproteobacteria</taxon>
        <taxon>Pseudomonadales</taxon>
        <taxon>Pseudomonadaceae</taxon>
        <taxon>Pseudomonas</taxon>
    </lineage>
</organism>
<dbReference type="Pfam" id="PF13023">
    <property type="entry name" value="HD_3"/>
    <property type="match status" value="1"/>
</dbReference>
<dbReference type="GO" id="GO:0005737">
    <property type="term" value="C:cytoplasm"/>
    <property type="evidence" value="ECO:0007669"/>
    <property type="project" value="TreeGrafter"/>
</dbReference>
<proteinExistence type="predicted"/>
<feature type="domain" description="HD/PDEase" evidence="8">
    <location>
        <begin position="32"/>
        <end position="149"/>
    </location>
</feature>
<dbReference type="PANTHER" id="PTHR11845:SF13">
    <property type="entry name" value="5'-DEOXYNUCLEOTIDASE HDDC2"/>
    <property type="match status" value="1"/>
</dbReference>
<evidence type="ECO:0000256" key="3">
    <source>
        <dbReference type="ARBA" id="ARBA00001941"/>
    </source>
</evidence>
<accession>A0A1G9CQF2</accession>
<dbReference type="EC" id="3.1.3.89" evidence="5"/>
<evidence type="ECO:0000256" key="5">
    <source>
        <dbReference type="ARBA" id="ARBA00012964"/>
    </source>
</evidence>
<evidence type="ECO:0000259" key="8">
    <source>
        <dbReference type="SMART" id="SM00471"/>
    </source>
</evidence>
<dbReference type="RefSeq" id="WP_084336294.1">
    <property type="nucleotide sequence ID" value="NZ_FNFD01000008.1"/>
</dbReference>
<protein>
    <recommendedName>
        <fullName evidence="5">5'-deoxynucleotidase</fullName>
        <ecNumber evidence="5">3.1.3.89</ecNumber>
    </recommendedName>
</protein>
<evidence type="ECO:0000256" key="7">
    <source>
        <dbReference type="ARBA" id="ARBA00022801"/>
    </source>
</evidence>
<gene>
    <name evidence="9" type="ORF">SAMN05216186_10824</name>
</gene>
<evidence type="ECO:0000313" key="9">
    <source>
        <dbReference type="EMBL" id="SDK53695.1"/>
    </source>
</evidence>
<dbReference type="SMART" id="SM00471">
    <property type="entry name" value="HDc"/>
    <property type="match status" value="1"/>
</dbReference>
<dbReference type="AlphaFoldDB" id="A0A1G9CQF2"/>
<comment type="subunit">
    <text evidence="4">Homodimer.</text>
</comment>
<dbReference type="Proteomes" id="UP000198706">
    <property type="component" value="Unassembled WGS sequence"/>
</dbReference>
<dbReference type="GO" id="GO:0002953">
    <property type="term" value="F:5'-deoxynucleotidase activity"/>
    <property type="evidence" value="ECO:0007669"/>
    <property type="project" value="UniProtKB-EC"/>
</dbReference>
<keyword evidence="10" id="KW-1185">Reference proteome</keyword>